<dbReference type="EMBL" id="JAPHNL010000002">
    <property type="protein sequence ID" value="MCX3058370.1"/>
    <property type="molecule type" value="Genomic_DNA"/>
</dbReference>
<keyword evidence="3" id="KW-1185">Reference proteome</keyword>
<proteinExistence type="predicted"/>
<dbReference type="RefSeq" id="WP_266595332.1">
    <property type="nucleotide sequence ID" value="NZ_JAPHNL010000002.1"/>
</dbReference>
<accession>A0ABT3TMV0</accession>
<sequence>MTSGTGQLRLLPWAGPEGKPCYLASDGAGYLSRLADNMESTQLGLAGELFQEAKRVLDKRQWTEGELHLLAVQLAEALGNVRRIAVSRGARLPTPADDDLDTVDDLEDEEKRQESSYPAVCR</sequence>
<evidence type="ECO:0000313" key="3">
    <source>
        <dbReference type="Proteomes" id="UP001163064"/>
    </source>
</evidence>
<organism evidence="2 3">
    <name type="scientific">Streptomyces beihaiensis</name>
    <dbReference type="NCBI Taxonomy" id="2984495"/>
    <lineage>
        <taxon>Bacteria</taxon>
        <taxon>Bacillati</taxon>
        <taxon>Actinomycetota</taxon>
        <taxon>Actinomycetes</taxon>
        <taxon>Kitasatosporales</taxon>
        <taxon>Streptomycetaceae</taxon>
        <taxon>Streptomyces</taxon>
    </lineage>
</organism>
<evidence type="ECO:0000256" key="1">
    <source>
        <dbReference type="SAM" id="MobiDB-lite"/>
    </source>
</evidence>
<dbReference type="Proteomes" id="UP001163064">
    <property type="component" value="Unassembled WGS sequence"/>
</dbReference>
<gene>
    <name evidence="2" type="ORF">OFY01_01000</name>
</gene>
<protein>
    <submittedName>
        <fullName evidence="2">Uncharacterized protein</fullName>
    </submittedName>
</protein>
<feature type="compositionally biased region" description="Acidic residues" evidence="1">
    <location>
        <begin position="96"/>
        <end position="108"/>
    </location>
</feature>
<name>A0ABT3TMV0_9ACTN</name>
<feature type="region of interest" description="Disordered" evidence="1">
    <location>
        <begin position="90"/>
        <end position="122"/>
    </location>
</feature>
<comment type="caution">
    <text evidence="2">The sequence shown here is derived from an EMBL/GenBank/DDBJ whole genome shotgun (WGS) entry which is preliminary data.</text>
</comment>
<reference evidence="2" key="1">
    <citation type="submission" date="2022-10" db="EMBL/GenBank/DDBJ databases">
        <title>Streptomyces beihaiensis sp. nov., a chitin degrading actinobacterium, isolated from shrimp pond soil.</title>
        <authorList>
            <person name="Xie J."/>
            <person name="Shen N."/>
        </authorList>
    </citation>
    <scope>NUCLEOTIDE SEQUENCE</scope>
    <source>
        <strain evidence="2">GXMU-J5</strain>
    </source>
</reference>
<evidence type="ECO:0000313" key="2">
    <source>
        <dbReference type="EMBL" id="MCX3058370.1"/>
    </source>
</evidence>